<reference evidence="3 5" key="2">
    <citation type="submission" date="2019-02" db="EMBL/GenBank/DDBJ databases">
        <title>Draft genome sequence of Escherichia albertii strain Mex-12/320a, isolated from an infant with diarrhea, harboring virulence genes associated with diarrheagenic strains of enteropathogenic E. coli.</title>
        <authorList>
            <person name="Maldonado-Puga S."/>
            <person name="Meza-Segura M."/>
            <person name="Zaidi M.B."/>
            <person name="Estrada-Garcia T."/>
        </authorList>
    </citation>
    <scope>NUCLEOTIDE SEQUENCE [LARGE SCALE GENOMIC DNA]</scope>
    <source>
        <strain evidence="3 5">Mex-12/320a</strain>
    </source>
</reference>
<dbReference type="EMBL" id="SIZV01000002">
    <property type="protein sequence ID" value="TBR56006.1"/>
    <property type="molecule type" value="Genomic_DNA"/>
</dbReference>
<dbReference type="AlphaFoldDB" id="A0A2T3RMJ8"/>
<gene>
    <name evidence="1" type="ORF">C7B09_18910</name>
    <name evidence="3" type="ORF">EYS06_02975</name>
    <name evidence="2" type="ORF">JRC44_19795</name>
</gene>
<evidence type="ECO:0000313" key="5">
    <source>
        <dbReference type="Proteomes" id="UP000292187"/>
    </source>
</evidence>
<dbReference type="Proteomes" id="UP000240382">
    <property type="component" value="Unassembled WGS sequence"/>
</dbReference>
<evidence type="ECO:0000313" key="3">
    <source>
        <dbReference type="EMBL" id="TBR56006.1"/>
    </source>
</evidence>
<name>A0A2T3RMJ8_ESCAL</name>
<dbReference type="EMBL" id="PYQT01000024">
    <property type="protein sequence ID" value="PSY39923.1"/>
    <property type="molecule type" value="Genomic_DNA"/>
</dbReference>
<reference evidence="2 6" key="3">
    <citation type="submission" date="2021-03" db="EMBL/GenBank/DDBJ databases">
        <title>Comparative genomics of Chinese and international isolates of Escherichia albertii: population structure and evolution of virulence and antimicrobial resistance.</title>
        <authorList>
            <person name="Wang H."/>
            <person name="Xiong Y."/>
            <person name="Luo L."/>
        </authorList>
    </citation>
    <scope>NUCLEOTIDE SEQUENCE [LARGE SCALE GENOMIC DNA]</scope>
    <source>
        <strain evidence="2 6">Sample 165</strain>
    </source>
</reference>
<proteinExistence type="predicted"/>
<evidence type="ECO:0000313" key="6">
    <source>
        <dbReference type="Proteomes" id="UP000663211"/>
    </source>
</evidence>
<dbReference type="RefSeq" id="WP_024164650.1">
    <property type="nucleotide sequence ID" value="NZ_AP014857.1"/>
</dbReference>
<accession>A0A2T3RMJ8</accession>
<evidence type="ECO:0000313" key="1">
    <source>
        <dbReference type="EMBL" id="PSY39923.1"/>
    </source>
</evidence>
<dbReference type="Proteomes" id="UP000663211">
    <property type="component" value="Chromosome"/>
</dbReference>
<evidence type="ECO:0000313" key="4">
    <source>
        <dbReference type="Proteomes" id="UP000240382"/>
    </source>
</evidence>
<keyword evidence="4" id="KW-1185">Reference proteome</keyword>
<dbReference type="EMBL" id="CP070296">
    <property type="protein sequence ID" value="QST73013.1"/>
    <property type="molecule type" value="Genomic_DNA"/>
</dbReference>
<evidence type="ECO:0000313" key="2">
    <source>
        <dbReference type="EMBL" id="QST73013.1"/>
    </source>
</evidence>
<reference evidence="1 4" key="1">
    <citation type="submission" date="2018-03" db="EMBL/GenBank/DDBJ databases">
        <title>Whole Genome Sequencing of Escherichia coli isolates from wildlife.</title>
        <authorList>
            <person name="Whitehouse C.A."/>
            <person name="Lacher D.W."/>
            <person name="Mammel M.K."/>
            <person name="Barnaba T."/>
            <person name="Lorch J.M."/>
        </authorList>
    </citation>
    <scope>NUCLEOTIDE SEQUENCE [LARGE SCALE GENOMIC DNA]</scope>
    <source>
        <strain evidence="1 4">20507-2</strain>
    </source>
</reference>
<organism evidence="3 5">
    <name type="scientific">Escherichia albertii</name>
    <dbReference type="NCBI Taxonomy" id="208962"/>
    <lineage>
        <taxon>Bacteria</taxon>
        <taxon>Pseudomonadati</taxon>
        <taxon>Pseudomonadota</taxon>
        <taxon>Gammaproteobacteria</taxon>
        <taxon>Enterobacterales</taxon>
        <taxon>Enterobacteriaceae</taxon>
        <taxon>Escherichia</taxon>
    </lineage>
</organism>
<sequence length="43" mass="4865">MAVFHIQQEQQRQCEASAVVKTVTSVAPRKVVMADNGENWETF</sequence>
<dbReference type="Proteomes" id="UP000292187">
    <property type="component" value="Unassembled WGS sequence"/>
</dbReference>
<protein>
    <submittedName>
        <fullName evidence="3">Chemotaxis protein</fullName>
    </submittedName>
</protein>